<comment type="subcellular location">
    <subcellularLocation>
        <location evidence="1">Membrane</location>
        <topology evidence="1">Multi-pass membrane protein</topology>
    </subcellularLocation>
</comment>
<comment type="caution">
    <text evidence="5">The sequence shown here is derived from an EMBL/GenBank/DDBJ whole genome shotgun (WGS) entry which is preliminary data.</text>
</comment>
<keyword evidence="4" id="KW-1133">Transmembrane helix</keyword>
<evidence type="ECO:0000256" key="1">
    <source>
        <dbReference type="ARBA" id="ARBA00004141"/>
    </source>
</evidence>
<comment type="similarity">
    <text evidence="2">Belongs to the major facilitator superfamily. Monocarboxylate porter (TC 2.A.1.13) family.</text>
</comment>
<evidence type="ECO:0000313" key="5">
    <source>
        <dbReference type="EMBL" id="KAK7045949.1"/>
    </source>
</evidence>
<protein>
    <recommendedName>
        <fullName evidence="7">Major facilitator superfamily (MFS) profile domain-containing protein</fullName>
    </recommendedName>
</protein>
<feature type="transmembrane region" description="Helical" evidence="4">
    <location>
        <begin position="384"/>
        <end position="405"/>
    </location>
</feature>
<dbReference type="GO" id="GO:0022857">
    <property type="term" value="F:transmembrane transporter activity"/>
    <property type="evidence" value="ECO:0007669"/>
    <property type="project" value="InterPro"/>
</dbReference>
<feature type="transmembrane region" description="Helical" evidence="4">
    <location>
        <begin position="326"/>
        <end position="347"/>
    </location>
</feature>
<feature type="transmembrane region" description="Helical" evidence="4">
    <location>
        <begin position="425"/>
        <end position="443"/>
    </location>
</feature>
<feature type="transmembrane region" description="Helical" evidence="4">
    <location>
        <begin position="189"/>
        <end position="208"/>
    </location>
</feature>
<name>A0AAW0D4Z6_9AGAR</name>
<dbReference type="PANTHER" id="PTHR11360">
    <property type="entry name" value="MONOCARBOXYLATE TRANSPORTER"/>
    <property type="match status" value="1"/>
</dbReference>
<keyword evidence="4" id="KW-0472">Membrane</keyword>
<accession>A0AAW0D4Z6</accession>
<dbReference type="Gene3D" id="1.20.1250.20">
    <property type="entry name" value="MFS general substrate transporter like domains"/>
    <property type="match status" value="2"/>
</dbReference>
<feature type="transmembrane region" description="Helical" evidence="4">
    <location>
        <begin position="220"/>
        <end position="239"/>
    </location>
</feature>
<evidence type="ECO:0000256" key="4">
    <source>
        <dbReference type="SAM" id="Phobius"/>
    </source>
</evidence>
<dbReference type="InterPro" id="IPR036259">
    <property type="entry name" value="MFS_trans_sf"/>
</dbReference>
<reference evidence="5 6" key="1">
    <citation type="submission" date="2024-01" db="EMBL/GenBank/DDBJ databases">
        <title>A draft genome for a cacao thread blight-causing isolate of Paramarasmius palmivorus.</title>
        <authorList>
            <person name="Baruah I.K."/>
            <person name="Bukari Y."/>
            <person name="Amoako-Attah I."/>
            <person name="Meinhardt L.W."/>
            <person name="Bailey B.A."/>
            <person name="Cohen S.P."/>
        </authorList>
    </citation>
    <scope>NUCLEOTIDE SEQUENCE [LARGE SCALE GENOMIC DNA]</scope>
    <source>
        <strain evidence="5 6">GH-12</strain>
    </source>
</reference>
<feature type="transmembrane region" description="Helical" evidence="4">
    <location>
        <begin position="260"/>
        <end position="280"/>
    </location>
</feature>
<proteinExistence type="inferred from homology"/>
<keyword evidence="4" id="KW-0812">Transmembrane</keyword>
<dbReference type="Pfam" id="PF07690">
    <property type="entry name" value="MFS_1"/>
    <property type="match status" value="1"/>
</dbReference>
<feature type="transmembrane region" description="Helical" evidence="4">
    <location>
        <begin position="300"/>
        <end position="319"/>
    </location>
</feature>
<gene>
    <name evidence="5" type="ORF">VNI00_006944</name>
</gene>
<evidence type="ECO:0008006" key="7">
    <source>
        <dbReference type="Google" id="ProtNLM"/>
    </source>
</evidence>
<evidence type="ECO:0000256" key="2">
    <source>
        <dbReference type="ARBA" id="ARBA00006727"/>
    </source>
</evidence>
<dbReference type="AlphaFoldDB" id="A0AAW0D4Z6"/>
<dbReference type="SUPFAM" id="SSF103473">
    <property type="entry name" value="MFS general substrate transporter"/>
    <property type="match status" value="1"/>
</dbReference>
<dbReference type="EMBL" id="JAYKXP010000022">
    <property type="protein sequence ID" value="KAK7045949.1"/>
    <property type="molecule type" value="Genomic_DNA"/>
</dbReference>
<evidence type="ECO:0000256" key="3">
    <source>
        <dbReference type="SAM" id="MobiDB-lite"/>
    </source>
</evidence>
<sequence length="477" mass="50723">MFPVPEPADSSPSRSCIELRHIPDGCSSISRTSPSIPDDVQGSPNQDGEGGYGWICVLCSFVVHFFALGIESSWGVYQNFYFSSPNDGVGPISNSKLAWVGSIQATGQPLVDMVQPRCDYDPQDWIQMDGILRNSDHVYQSHRCLVFPMAPLSQSSCHTEGIMFGVGSGFAYIPAVSIPSLWFTKRRGLAMGISASGYGIGGLVLSPVTEKLMAVLGFRWALRITGIAVFVVLAVVNVFMKPRNQASHAIKLEKGFMKTWLFASLCSIGFLSGPGFYVPIFYLPTYIQSKLGRTAQDGATAAALIAGSSAVGRILMGYVGDRMGPAYGVALCQGIAGLSQLTLWPFMTNFGGGLGFAVIYGTFSGGFVSLYPTLAASIYGPEKLAIVTGVMFSSYIPGTLAGPPIAGAILDKYTSAEGKINFLPVQIYGGTWLIGAAFMALVVKILDVRRQKVGGDSAEDSGSRPTVPLDEPEVSSA</sequence>
<dbReference type="InterPro" id="IPR011701">
    <property type="entry name" value="MFS"/>
</dbReference>
<feature type="region of interest" description="Disordered" evidence="3">
    <location>
        <begin position="454"/>
        <end position="477"/>
    </location>
</feature>
<keyword evidence="6" id="KW-1185">Reference proteome</keyword>
<feature type="transmembrane region" description="Helical" evidence="4">
    <location>
        <begin position="353"/>
        <end position="372"/>
    </location>
</feature>
<dbReference type="InterPro" id="IPR050327">
    <property type="entry name" value="Proton-linked_MCT"/>
</dbReference>
<evidence type="ECO:0000313" key="6">
    <source>
        <dbReference type="Proteomes" id="UP001383192"/>
    </source>
</evidence>
<dbReference type="Proteomes" id="UP001383192">
    <property type="component" value="Unassembled WGS sequence"/>
</dbReference>
<organism evidence="5 6">
    <name type="scientific">Paramarasmius palmivorus</name>
    <dbReference type="NCBI Taxonomy" id="297713"/>
    <lineage>
        <taxon>Eukaryota</taxon>
        <taxon>Fungi</taxon>
        <taxon>Dikarya</taxon>
        <taxon>Basidiomycota</taxon>
        <taxon>Agaricomycotina</taxon>
        <taxon>Agaricomycetes</taxon>
        <taxon>Agaricomycetidae</taxon>
        <taxon>Agaricales</taxon>
        <taxon>Marasmiineae</taxon>
        <taxon>Marasmiaceae</taxon>
        <taxon>Paramarasmius</taxon>
    </lineage>
</organism>
<dbReference type="PANTHER" id="PTHR11360:SF284">
    <property type="entry name" value="EG:103B4.3 PROTEIN-RELATED"/>
    <property type="match status" value="1"/>
</dbReference>
<dbReference type="GO" id="GO:0016020">
    <property type="term" value="C:membrane"/>
    <property type="evidence" value="ECO:0007669"/>
    <property type="project" value="UniProtKB-SubCell"/>
</dbReference>